<evidence type="ECO:0000256" key="2">
    <source>
        <dbReference type="ARBA" id="ARBA00009252"/>
    </source>
</evidence>
<accession>A0A316ZIK2</accession>
<dbReference type="GO" id="GO:0003682">
    <property type="term" value="F:chromatin binding"/>
    <property type="evidence" value="ECO:0007669"/>
    <property type="project" value="TreeGrafter"/>
</dbReference>
<keyword evidence="5 6" id="KW-0131">Cell cycle</keyword>
<dbReference type="STRING" id="58919.A0A316ZIK2"/>
<keyword evidence="3 6" id="KW-0677">Repeat</keyword>
<dbReference type="GO" id="GO:0010468">
    <property type="term" value="P:regulation of gene expression"/>
    <property type="evidence" value="ECO:0007669"/>
    <property type="project" value="InterPro"/>
</dbReference>
<comment type="similarity">
    <text evidence="2 6">Belongs to the SCC2/Nipped-B family.</text>
</comment>
<dbReference type="RefSeq" id="XP_025601640.1">
    <property type="nucleotide sequence ID" value="XM_025740022.1"/>
</dbReference>
<evidence type="ECO:0000256" key="7">
    <source>
        <dbReference type="SAM" id="MobiDB-lite"/>
    </source>
</evidence>
<dbReference type="SUPFAM" id="SSF48371">
    <property type="entry name" value="ARM repeat"/>
    <property type="match status" value="1"/>
</dbReference>
<feature type="domain" description="Sister chromatid cohesion C-terminal" evidence="8">
    <location>
        <begin position="1254"/>
        <end position="1440"/>
    </location>
</feature>
<evidence type="ECO:0000313" key="9">
    <source>
        <dbReference type="EMBL" id="PWO01362.1"/>
    </source>
</evidence>
<evidence type="ECO:0000259" key="8">
    <source>
        <dbReference type="Pfam" id="PF12830"/>
    </source>
</evidence>
<evidence type="ECO:0000256" key="6">
    <source>
        <dbReference type="RuleBase" id="RU364107"/>
    </source>
</evidence>
<dbReference type="EMBL" id="KZ819283">
    <property type="protein sequence ID" value="PWO01362.1"/>
    <property type="molecule type" value="Genomic_DNA"/>
</dbReference>
<dbReference type="GO" id="GO:0140588">
    <property type="term" value="P:chromatin looping"/>
    <property type="evidence" value="ECO:0007669"/>
    <property type="project" value="InterPro"/>
</dbReference>
<sequence length="1599" mass="173531">PTQRLVDLMDDLFEADDTLPDRDELSGAGSQVVLPGVCEQYFDVLGGVAVPKSSVLRDILRAAAQSARASAPIVPGAPLRLADIDPQRLARLLRIIERGIRTAESVEVLPPAAAAATSAAPAKKPSKAKSAAAARRAAQQEQAAEQAASKASPGDDGLNTPPLEENPDVQQLSLSVRMNLVTYSVLAAECCLAILSGEDLPKHLISEDLIRPCVESIKLALDRVILPFVEACGGAMGVHPLLERLREEDARRSQGTRACSDALARMFRETGDALRQVQRLVNLRSVTLSEAIVISAVYAAVQPFFVNEPDPGGASEGKTDAAKAAARGRIAISALGGGTAAMKSLRLPCLNLLRSIFARHADLRNWIIEEILTNLIKLPDMKKNRRQYSLRTGRHIHSVTALLLQLVQASSDGAAVARAGAVYGTADAAGETQRDVADGDAEDESSFELAGWARSLEGPKVASRDIASYLMQRAGGKVVKASAENSYVAIVDNLVGDLLATLFLPEWPAAALLLTELCRAFASTLEDPKSSPDARGVALEHLGPIAARLREGQLRCMHLRLGSAKELNGVDAPKLSQVSTHAILDIEMHRDLTRLDAFNVAYKSILEHLDASEKDDQTAETASDFLASQWGCELAAALVRTISALDALEEDDANTAGQAEQLKSFVAALGRSLSQAARRAAQKGGTTSANVFEMRSEDDYRIVTGVAEELVSSSAFMVTYDFLLSQLLLSLDGQAVGNRTRALRGLGRVSTVDEALLDSAVAREAVETRLSDESASVRETTLGLLARFALRAPERLEQLYTLLSERINDSGLAVRKRALRFLANAYALTKSEATRVDACVRIVRCVFDEDVGMQDLAVGTIGAMWLDLAAPTENKVGRPAKTSAKIEDKVSTLIAVANAIRERPSPLEAVLERVMQRCEPAEMPVLLGRLRNLSDAMIDSLVDAQDLPSSSLVDRIRTVYLLVSTNPSVISIAKAKALLPFLKGAQTSDDYLILELLLKIFRASLPSLPKTASTFAEALERALTPLVSKPPNRPAAPVLQELIACYCTVINTSTHRFPLLIKTLTFCMNSLRRLRKRLGDATSAPMSTKEETAPRVLMSMLALLCEHADFDKMRSQHPDHAASLNAITQSSISEDVFMLMLGLYELAPTPTFGDTAMRSLGFIFRAYPSFTQRPRMATVIQRTLSKGSVPERELVLKIILELLATEQKRAAPEVMKRKPGTTIAVKAAPSPQKKVDMSELVGNTETFADSGVSAALIQSYLDLILRASREIEHAFLQRAAMEILKFTVQQGLSHPLQCVPTLIALETVADETIASKALYLHDYLASKHASILAARYLDFTRASFDFQRVVCTGPVRGYRTAATSGAPTALLRHWYTLVRDKRNTRLDFLKAITRGLDVNTASGKCTELHVTFARYIADNLAVLEYKTLEEVFVVLAQLRTMLGVTGMMVLQYVEDELAADAGDSDDEGEQSDEEAAAPEQDSMLDKMVSQQQWPMFSTARAALVMGTCIVLRNHLKAVYGISEAKIRKWQPGKRQSSGADRPAARRLEGPSLCLSYAALHQALEAPATRDKGTARLQMAAFEELIRAEELDDAMDDEDE</sequence>
<keyword evidence="4 6" id="KW-0539">Nucleus</keyword>
<keyword evidence="10" id="KW-1185">Reference proteome</keyword>
<gene>
    <name evidence="9" type="ORF">FA09DRAFT_292753</name>
</gene>
<dbReference type="Proteomes" id="UP000245946">
    <property type="component" value="Unassembled WGS sequence"/>
</dbReference>
<dbReference type="CDD" id="cd23958">
    <property type="entry name" value="SCC2"/>
    <property type="match status" value="1"/>
</dbReference>
<feature type="region of interest" description="Disordered" evidence="7">
    <location>
        <begin position="1461"/>
        <end position="1484"/>
    </location>
</feature>
<feature type="non-terminal residue" evidence="9">
    <location>
        <position position="1"/>
    </location>
</feature>
<dbReference type="GO" id="GO:0034087">
    <property type="term" value="P:establishment of mitotic sister chromatid cohesion"/>
    <property type="evidence" value="ECO:0007669"/>
    <property type="project" value="TreeGrafter"/>
</dbReference>
<dbReference type="GO" id="GO:0090694">
    <property type="term" value="C:Scc2-Scc4 cohesin loading complex"/>
    <property type="evidence" value="ECO:0007669"/>
    <property type="project" value="TreeGrafter"/>
</dbReference>
<dbReference type="GO" id="GO:0061775">
    <property type="term" value="F:cohesin loader activity"/>
    <property type="evidence" value="ECO:0007669"/>
    <property type="project" value="InterPro"/>
</dbReference>
<dbReference type="InterPro" id="IPR024986">
    <property type="entry name" value="Nipped-B_C"/>
</dbReference>
<dbReference type="InterPro" id="IPR016024">
    <property type="entry name" value="ARM-type_fold"/>
</dbReference>
<dbReference type="GO" id="GO:0071169">
    <property type="term" value="P:establishment of protein localization to chromatin"/>
    <property type="evidence" value="ECO:0007669"/>
    <property type="project" value="TreeGrafter"/>
</dbReference>
<evidence type="ECO:0000256" key="3">
    <source>
        <dbReference type="ARBA" id="ARBA00022737"/>
    </source>
</evidence>
<evidence type="ECO:0000256" key="1">
    <source>
        <dbReference type="ARBA" id="ARBA00004123"/>
    </source>
</evidence>
<dbReference type="Pfam" id="PF12765">
    <property type="entry name" value="Cohesin_HEAT"/>
    <property type="match status" value="1"/>
</dbReference>
<dbReference type="OrthoDB" id="418242at2759"/>
<evidence type="ECO:0000256" key="5">
    <source>
        <dbReference type="ARBA" id="ARBA00023306"/>
    </source>
</evidence>
<dbReference type="InterPro" id="IPR026003">
    <property type="entry name" value="Cohesin_HEAT"/>
</dbReference>
<dbReference type="InterPro" id="IPR011989">
    <property type="entry name" value="ARM-like"/>
</dbReference>
<feature type="region of interest" description="Disordered" evidence="7">
    <location>
        <begin position="115"/>
        <end position="166"/>
    </location>
</feature>
<dbReference type="PANTHER" id="PTHR21704">
    <property type="entry name" value="NIPPED-B-LIKE PROTEIN DELANGIN SCC2-RELATED"/>
    <property type="match status" value="1"/>
</dbReference>
<evidence type="ECO:0000313" key="10">
    <source>
        <dbReference type="Proteomes" id="UP000245946"/>
    </source>
</evidence>
<protein>
    <recommendedName>
        <fullName evidence="6">Sister chromatid cohesion protein</fullName>
    </recommendedName>
</protein>
<dbReference type="Gene3D" id="1.25.10.10">
    <property type="entry name" value="Leucine-rich Repeat Variant"/>
    <property type="match status" value="1"/>
</dbReference>
<dbReference type="GeneID" id="37267568"/>
<dbReference type="InterPro" id="IPR033031">
    <property type="entry name" value="Scc2/Nipped-B"/>
</dbReference>
<evidence type="ECO:0000256" key="4">
    <source>
        <dbReference type="ARBA" id="ARBA00023242"/>
    </source>
</evidence>
<dbReference type="PANTHER" id="PTHR21704:SF18">
    <property type="entry name" value="NIPPED-B-LIKE PROTEIN"/>
    <property type="match status" value="1"/>
</dbReference>
<feature type="compositionally biased region" description="Acidic residues" evidence="7">
    <location>
        <begin position="1461"/>
        <end position="1476"/>
    </location>
</feature>
<proteinExistence type="inferred from homology"/>
<name>A0A316ZIK2_9BASI</name>
<reference evidence="9 10" key="1">
    <citation type="journal article" date="2018" name="Mol. Biol. Evol.">
        <title>Broad Genomic Sampling Reveals a Smut Pathogenic Ancestry of the Fungal Clade Ustilaginomycotina.</title>
        <authorList>
            <person name="Kijpornyongpan T."/>
            <person name="Mondo S.J."/>
            <person name="Barry K."/>
            <person name="Sandor L."/>
            <person name="Lee J."/>
            <person name="Lipzen A."/>
            <person name="Pangilinan J."/>
            <person name="LaButti K."/>
            <person name="Hainaut M."/>
            <person name="Henrissat B."/>
            <person name="Grigoriev I.V."/>
            <person name="Spatafora J.W."/>
            <person name="Aime M.C."/>
        </authorList>
    </citation>
    <scope>NUCLEOTIDE SEQUENCE [LARGE SCALE GENOMIC DNA]</scope>
    <source>
        <strain evidence="9 10">MCA 4186</strain>
    </source>
</reference>
<dbReference type="GO" id="GO:1990414">
    <property type="term" value="P:replication-born double-strand break repair via sister chromatid exchange"/>
    <property type="evidence" value="ECO:0007669"/>
    <property type="project" value="TreeGrafter"/>
</dbReference>
<organism evidence="9 10">
    <name type="scientific">Tilletiopsis washingtonensis</name>
    <dbReference type="NCBI Taxonomy" id="58919"/>
    <lineage>
        <taxon>Eukaryota</taxon>
        <taxon>Fungi</taxon>
        <taxon>Dikarya</taxon>
        <taxon>Basidiomycota</taxon>
        <taxon>Ustilaginomycotina</taxon>
        <taxon>Exobasidiomycetes</taxon>
        <taxon>Entylomatales</taxon>
        <taxon>Entylomatales incertae sedis</taxon>
        <taxon>Tilletiopsis</taxon>
    </lineage>
</organism>
<feature type="compositionally biased region" description="Low complexity" evidence="7">
    <location>
        <begin position="115"/>
        <end position="152"/>
    </location>
</feature>
<comment type="subcellular location">
    <subcellularLocation>
        <location evidence="1 6">Nucleus</location>
    </subcellularLocation>
</comment>
<dbReference type="Pfam" id="PF12830">
    <property type="entry name" value="Nipped-B_C"/>
    <property type="match status" value="1"/>
</dbReference>